<evidence type="ECO:0000313" key="2">
    <source>
        <dbReference type="Proteomes" id="UP000013261"/>
    </source>
</evidence>
<gene>
    <name evidence="1" type="ORF">F904_02965</name>
</gene>
<protein>
    <submittedName>
        <fullName evidence="1">Uncharacterized protein</fullName>
    </submittedName>
</protein>
<organism evidence="1 2">
    <name type="scientific">Acinetobacter dispersus</name>
    <dbReference type="NCBI Taxonomy" id="70348"/>
    <lineage>
        <taxon>Bacteria</taxon>
        <taxon>Pseudomonadati</taxon>
        <taxon>Pseudomonadota</taxon>
        <taxon>Gammaproteobacteria</taxon>
        <taxon>Moraxellales</taxon>
        <taxon>Moraxellaceae</taxon>
        <taxon>Acinetobacter</taxon>
    </lineage>
</organism>
<dbReference type="HOGENOM" id="CLU_1514756_0_0_6"/>
<dbReference type="PATRIC" id="fig|1217703.3.peg.2878"/>
<name>N9L9V6_9GAMM</name>
<dbReference type="AlphaFoldDB" id="N9L9V6"/>
<dbReference type="Proteomes" id="UP000013261">
    <property type="component" value="Unassembled WGS sequence"/>
</dbReference>
<reference evidence="1 2" key="1">
    <citation type="submission" date="2013-02" db="EMBL/GenBank/DDBJ databases">
        <title>The Genome Sequence of Acinetobacter sp. ANC 4105.</title>
        <authorList>
            <consortium name="The Broad Institute Genome Sequencing Platform"/>
            <consortium name="The Broad Institute Genome Sequencing Center for Infectious Disease"/>
            <person name="Cerqueira G."/>
            <person name="Feldgarden M."/>
            <person name="Courvalin P."/>
            <person name="Perichon B."/>
            <person name="Grillot-Courvalin C."/>
            <person name="Clermont D."/>
            <person name="Rocha E."/>
            <person name="Yoon E.-J."/>
            <person name="Nemec A."/>
            <person name="Walker B."/>
            <person name="Young S.K."/>
            <person name="Zeng Q."/>
            <person name="Gargeya S."/>
            <person name="Fitzgerald M."/>
            <person name="Haas B."/>
            <person name="Abouelleil A."/>
            <person name="Alvarado L."/>
            <person name="Arachchi H.M."/>
            <person name="Berlin A.M."/>
            <person name="Chapman S.B."/>
            <person name="Dewar J."/>
            <person name="Goldberg J."/>
            <person name="Griggs A."/>
            <person name="Gujja S."/>
            <person name="Hansen M."/>
            <person name="Howarth C."/>
            <person name="Imamovic A."/>
            <person name="Larimer J."/>
            <person name="McCowan C."/>
            <person name="Murphy C."/>
            <person name="Neiman D."/>
            <person name="Pearson M."/>
            <person name="Priest M."/>
            <person name="Roberts A."/>
            <person name="Saif S."/>
            <person name="Shea T."/>
            <person name="Sisk P."/>
            <person name="Sykes S."/>
            <person name="Wortman J."/>
            <person name="Nusbaum C."/>
            <person name="Birren B."/>
        </authorList>
    </citation>
    <scope>NUCLEOTIDE SEQUENCE [LARGE SCALE GENOMIC DNA]</scope>
    <source>
        <strain evidence="1 2">ANC 4105</strain>
    </source>
</reference>
<comment type="caution">
    <text evidence="1">The sequence shown here is derived from an EMBL/GenBank/DDBJ whole genome shotgun (WGS) entry which is preliminary data.</text>
</comment>
<proteinExistence type="predicted"/>
<evidence type="ECO:0000313" key="1">
    <source>
        <dbReference type="EMBL" id="ENW93022.1"/>
    </source>
</evidence>
<dbReference type="EMBL" id="APRL01000013">
    <property type="protein sequence ID" value="ENW93022.1"/>
    <property type="molecule type" value="Genomic_DNA"/>
</dbReference>
<dbReference type="OrthoDB" id="7025335at2"/>
<accession>N9L9V6</accession>
<sequence>MHLQISRLLFSILVITVLLLVLVMLRPDLTLNENREIQPTRIAPLDESDENKSDVAKDSHRPDLNNIWIRGVELQPFFAKKELAPQKVKKQREPKVVPAPTYVAPVAEPVIPTPQFKYVGRLIEGNQETLFLMGSAGPFIAKQGDVIDGQWRIEHISANSIDVTYLNTNINFRLNIK</sequence>
<keyword evidence="2" id="KW-1185">Reference proteome</keyword>
<dbReference type="RefSeq" id="WP_005190776.1">
    <property type="nucleotide sequence ID" value="NZ_KB850050.1"/>
</dbReference>